<dbReference type="EC" id="3.1.26.5" evidence="7 8"/>
<dbReference type="InterPro" id="IPR020539">
    <property type="entry name" value="RNase_P_CS"/>
</dbReference>
<evidence type="ECO:0000313" key="18">
    <source>
        <dbReference type="Proteomes" id="UP000324896"/>
    </source>
</evidence>
<dbReference type="OrthoDB" id="9810867at2"/>
<dbReference type="GO" id="GO:0001682">
    <property type="term" value="P:tRNA 5'-leader removal"/>
    <property type="evidence" value="ECO:0007669"/>
    <property type="project" value="UniProtKB-UniRule"/>
</dbReference>
<dbReference type="EMBL" id="SOAA01000003">
    <property type="protein sequence ID" value="TDS33853.1"/>
    <property type="molecule type" value="Genomic_DNA"/>
</dbReference>
<comment type="function">
    <text evidence="1 7">RNaseP catalyzes the removal of the 5'-leader sequence from pre-tRNA to produce the mature 5'-terminus. It can also cleave other RNA substrates such as 4.5S RNA. The protein component plays an auxiliary but essential role in vivo by binding to the 5'-leader sequence and broadening the substrate specificity of the ribozyme.</text>
</comment>
<dbReference type="Proteomes" id="UP000295472">
    <property type="component" value="Unassembled WGS sequence"/>
</dbReference>
<reference evidence="9 15" key="3">
    <citation type="submission" date="2018-04" db="EMBL/GenBank/DDBJ databases">
        <title>Subsurface microbial communities from deep shales in Ohio and West Virginia, USA.</title>
        <authorList>
            <person name="Wrighton K."/>
        </authorList>
    </citation>
    <scope>NUCLEOTIDE SEQUENCE [LARGE SCALE GENOMIC DNA]</scope>
    <source>
        <strain evidence="13 16">DSMZ 11287</strain>
        <strain evidence="9 15">MSL28</strain>
    </source>
</reference>
<evidence type="ECO:0000313" key="10">
    <source>
        <dbReference type="EMBL" id="SDC06798.1"/>
    </source>
</evidence>
<dbReference type="NCBIfam" id="TIGR00188">
    <property type="entry name" value="rnpA"/>
    <property type="match status" value="1"/>
</dbReference>
<evidence type="ECO:0000256" key="4">
    <source>
        <dbReference type="ARBA" id="ARBA00022759"/>
    </source>
</evidence>
<keyword evidence="4 7" id="KW-0255">Endonuclease</keyword>
<dbReference type="PANTHER" id="PTHR33992">
    <property type="entry name" value="RIBONUCLEASE P PROTEIN COMPONENT"/>
    <property type="match status" value="1"/>
</dbReference>
<comment type="similarity">
    <text evidence="7">Belongs to the RnpA family.</text>
</comment>
<dbReference type="EMBL" id="SOEF01000045">
    <property type="protein sequence ID" value="TDX37026.1"/>
    <property type="molecule type" value="Genomic_DNA"/>
</dbReference>
<evidence type="ECO:0000313" key="16">
    <source>
        <dbReference type="Proteomes" id="UP000295472"/>
    </source>
</evidence>
<dbReference type="InterPro" id="IPR020568">
    <property type="entry name" value="Ribosomal_Su5_D2-typ_SF"/>
</dbReference>
<dbReference type="Pfam" id="PF00825">
    <property type="entry name" value="Ribonuclease_P"/>
    <property type="match status" value="1"/>
</dbReference>
<evidence type="ECO:0000256" key="8">
    <source>
        <dbReference type="NCBIfam" id="TIGR00188"/>
    </source>
</evidence>
<comment type="catalytic activity">
    <reaction evidence="7">
        <text>Endonucleolytic cleavage of RNA, removing 5'-extranucleotides from tRNA precursor.</text>
        <dbReference type="EC" id="3.1.26.5"/>
    </reaction>
</comment>
<evidence type="ECO:0000256" key="2">
    <source>
        <dbReference type="ARBA" id="ARBA00022694"/>
    </source>
</evidence>
<protein>
    <recommendedName>
        <fullName evidence="7 8">Ribonuclease P protein component</fullName>
        <shortName evidence="7">RNase P protein</shortName>
        <shortName evidence="7">RNaseP protein</shortName>
        <ecNumber evidence="7 8">3.1.26.5</ecNumber>
    </recommendedName>
    <alternativeName>
        <fullName evidence="7">Protein C5</fullName>
    </alternativeName>
</protein>
<dbReference type="RefSeq" id="WP_073157941.1">
    <property type="nucleotide sequence ID" value="NZ_FMYT01000002.1"/>
</dbReference>
<dbReference type="EMBL" id="QICM01000017">
    <property type="protein sequence ID" value="PXV64543.1"/>
    <property type="molecule type" value="Genomic_DNA"/>
</dbReference>
<evidence type="ECO:0000256" key="5">
    <source>
        <dbReference type="ARBA" id="ARBA00022801"/>
    </source>
</evidence>
<dbReference type="AlphaFoldDB" id="A0A1G6IJY8"/>
<evidence type="ECO:0000313" key="14">
    <source>
        <dbReference type="Proteomes" id="UP000198945"/>
    </source>
</evidence>
<dbReference type="GO" id="GO:0042781">
    <property type="term" value="F:3'-tRNA processing endoribonuclease activity"/>
    <property type="evidence" value="ECO:0007669"/>
    <property type="project" value="TreeGrafter"/>
</dbReference>
<evidence type="ECO:0000256" key="1">
    <source>
        <dbReference type="ARBA" id="ARBA00002663"/>
    </source>
</evidence>
<sequence length="109" mass="13141">MESLKKNKEFKKVYENGKSYATRNLVIYCLDYEKGKKNRYGLSVSKKIGNAVVRNKLKRRLREIIREFEKEKVFKGYDIIFIARQPVVQLDYQDLKRDVKKLYKKMNII</sequence>
<name>A0A1G6IJY8_9FIRM</name>
<evidence type="ECO:0000313" key="15">
    <source>
        <dbReference type="Proteomes" id="UP000247389"/>
    </source>
</evidence>
<reference evidence="11 14" key="1">
    <citation type="submission" date="2016-10" db="EMBL/GenBank/DDBJ databases">
        <authorList>
            <person name="de Groot N.N."/>
        </authorList>
    </citation>
    <scope>NUCLEOTIDE SEQUENCE [LARGE SCALE GENOMIC DNA]</scope>
    <source>
        <strain evidence="11 14">WG7</strain>
    </source>
</reference>
<evidence type="ECO:0000256" key="3">
    <source>
        <dbReference type="ARBA" id="ARBA00022722"/>
    </source>
</evidence>
<dbReference type="Proteomes" id="UP000247389">
    <property type="component" value="Unassembled WGS sequence"/>
</dbReference>
<dbReference type="Proteomes" id="UP000295758">
    <property type="component" value="Unassembled WGS sequence"/>
</dbReference>
<dbReference type="SUPFAM" id="SSF54211">
    <property type="entry name" value="Ribosomal protein S5 domain 2-like"/>
    <property type="match status" value="1"/>
</dbReference>
<proteinExistence type="inferred from homology"/>
<comment type="subunit">
    <text evidence="7">Consists of a catalytic RNA component (M1 or rnpB) and a protein subunit.</text>
</comment>
<evidence type="ECO:0000313" key="11">
    <source>
        <dbReference type="EMBL" id="SDI74680.1"/>
    </source>
</evidence>
<reference evidence="12 17" key="4">
    <citation type="submission" date="2019-03" db="EMBL/GenBank/DDBJ databases">
        <title>Deep subsurface shale carbon reservoir microbial communities from Ohio and West Virginia, USA.</title>
        <authorList>
            <person name="Wrighton K."/>
        </authorList>
    </citation>
    <scope>NUCLEOTIDE SEQUENCE [LARGE SCALE GENOMIC DNA]</scope>
    <source>
        <strain evidence="12 17">UTICA-S4D12</strain>
    </source>
</reference>
<evidence type="ECO:0000256" key="7">
    <source>
        <dbReference type="HAMAP-Rule" id="MF_00227"/>
    </source>
</evidence>
<dbReference type="GO" id="GO:0030677">
    <property type="term" value="C:ribonuclease P complex"/>
    <property type="evidence" value="ECO:0007669"/>
    <property type="project" value="TreeGrafter"/>
</dbReference>
<dbReference type="Proteomes" id="UP000198945">
    <property type="component" value="Unassembled WGS sequence"/>
</dbReference>
<reference evidence="10 18" key="2">
    <citation type="submission" date="2016-10" db="EMBL/GenBank/DDBJ databases">
        <authorList>
            <person name="Varghese N."/>
            <person name="Submissions S."/>
        </authorList>
    </citation>
    <scope>NUCLEOTIDE SEQUENCE [LARGE SCALE GENOMIC DNA]</scope>
    <source>
        <strain evidence="10 18">WG10</strain>
    </source>
</reference>
<evidence type="ECO:0000313" key="12">
    <source>
        <dbReference type="EMBL" id="TDS33853.1"/>
    </source>
</evidence>
<evidence type="ECO:0000313" key="9">
    <source>
        <dbReference type="EMBL" id="PXV64543.1"/>
    </source>
</evidence>
<dbReference type="PANTHER" id="PTHR33992:SF1">
    <property type="entry name" value="RIBONUCLEASE P PROTEIN COMPONENT"/>
    <property type="match status" value="1"/>
</dbReference>
<accession>A0A1G6IJY8</accession>
<keyword evidence="6 7" id="KW-0694">RNA-binding</keyword>
<gene>
    <name evidence="7" type="primary">rnpA</name>
    <name evidence="12" type="ORF">BY453_1038</name>
    <name evidence="13" type="ORF">C7954_1458</name>
    <name evidence="9" type="ORF">C8C78_11752</name>
    <name evidence="10" type="ORF">SAMN04488597_1028</name>
    <name evidence="11" type="ORF">SAMN04515654_11360</name>
</gene>
<dbReference type="GeneID" id="57013856"/>
<keyword evidence="3 7" id="KW-0540">Nuclease</keyword>
<dbReference type="Proteomes" id="UP000324896">
    <property type="component" value="Unassembled WGS sequence"/>
</dbReference>
<dbReference type="InterPro" id="IPR014721">
    <property type="entry name" value="Ribsml_uS5_D2-typ_fold_subgr"/>
</dbReference>
<evidence type="ECO:0000313" key="17">
    <source>
        <dbReference type="Proteomes" id="UP000295758"/>
    </source>
</evidence>
<dbReference type="Gene3D" id="3.30.230.10">
    <property type="match status" value="1"/>
</dbReference>
<dbReference type="GO" id="GO:0000049">
    <property type="term" value="F:tRNA binding"/>
    <property type="evidence" value="ECO:0007669"/>
    <property type="project" value="UniProtKB-UniRule"/>
</dbReference>
<dbReference type="EMBL" id="FNEH01000013">
    <property type="protein sequence ID" value="SDI74680.1"/>
    <property type="molecule type" value="Genomic_DNA"/>
</dbReference>
<evidence type="ECO:0000313" key="13">
    <source>
        <dbReference type="EMBL" id="TDX37026.1"/>
    </source>
</evidence>
<evidence type="ECO:0000256" key="6">
    <source>
        <dbReference type="ARBA" id="ARBA00022884"/>
    </source>
</evidence>
<dbReference type="HAMAP" id="MF_00227">
    <property type="entry name" value="RNase_P"/>
    <property type="match status" value="1"/>
</dbReference>
<dbReference type="InterPro" id="IPR000100">
    <property type="entry name" value="RNase_P"/>
</dbReference>
<dbReference type="STRING" id="54121.SAMN04515653_1138"/>
<keyword evidence="2 7" id="KW-0819">tRNA processing</keyword>
<dbReference type="EMBL" id="FMYT01000002">
    <property type="protein sequence ID" value="SDC06798.1"/>
    <property type="molecule type" value="Genomic_DNA"/>
</dbReference>
<dbReference type="GO" id="GO:0004526">
    <property type="term" value="F:ribonuclease P activity"/>
    <property type="evidence" value="ECO:0007669"/>
    <property type="project" value="UniProtKB-UniRule"/>
</dbReference>
<keyword evidence="5 7" id="KW-0378">Hydrolase</keyword>
<dbReference type="PROSITE" id="PS00648">
    <property type="entry name" value="RIBONUCLEASE_P"/>
    <property type="match status" value="1"/>
</dbReference>
<organism evidence="10 18">
    <name type="scientific">Halanaerobium congolense</name>
    <dbReference type="NCBI Taxonomy" id="54121"/>
    <lineage>
        <taxon>Bacteria</taxon>
        <taxon>Bacillati</taxon>
        <taxon>Bacillota</taxon>
        <taxon>Clostridia</taxon>
        <taxon>Halanaerobiales</taxon>
        <taxon>Halanaerobiaceae</taxon>
        <taxon>Halanaerobium</taxon>
    </lineage>
</organism>